<reference evidence="1 2" key="1">
    <citation type="submission" date="2015-04" db="EMBL/GenBank/DDBJ databases">
        <authorList>
            <person name="Syromyatnikov M.Y."/>
            <person name="Popov V.N."/>
        </authorList>
    </citation>
    <scope>NUCLEOTIDE SEQUENCE [LARGE SCALE GENOMIC DNA]</scope>
</reference>
<dbReference type="AlphaFoldDB" id="A0A1J1HUR1"/>
<organism evidence="1 2">
    <name type="scientific">Clunio marinus</name>
    <dbReference type="NCBI Taxonomy" id="568069"/>
    <lineage>
        <taxon>Eukaryota</taxon>
        <taxon>Metazoa</taxon>
        <taxon>Ecdysozoa</taxon>
        <taxon>Arthropoda</taxon>
        <taxon>Hexapoda</taxon>
        <taxon>Insecta</taxon>
        <taxon>Pterygota</taxon>
        <taxon>Neoptera</taxon>
        <taxon>Endopterygota</taxon>
        <taxon>Diptera</taxon>
        <taxon>Nematocera</taxon>
        <taxon>Chironomoidea</taxon>
        <taxon>Chironomidae</taxon>
        <taxon>Clunio</taxon>
    </lineage>
</organism>
<gene>
    <name evidence="1" type="ORF">CLUMA_CG005375</name>
</gene>
<keyword evidence="2" id="KW-1185">Reference proteome</keyword>
<proteinExistence type="predicted"/>
<dbReference type="Proteomes" id="UP000183832">
    <property type="component" value="Unassembled WGS sequence"/>
</dbReference>
<dbReference type="EMBL" id="CVRI01000021">
    <property type="protein sequence ID" value="CRK91741.1"/>
    <property type="molecule type" value="Genomic_DNA"/>
</dbReference>
<accession>A0A1J1HUR1</accession>
<protein>
    <submittedName>
        <fullName evidence="1">CLUMA_CG005375, isoform A</fullName>
    </submittedName>
</protein>
<sequence length="99" mass="11348">MALKLVHELRVKKEKDKTQSNVLYRILKDSVLVVKDKTCKIPGKKLHRAKLSVHEINEEMIAILSVLLQAQSAAYNKNLMICMSIFPNLNVYTDNLLQI</sequence>
<evidence type="ECO:0000313" key="2">
    <source>
        <dbReference type="Proteomes" id="UP000183832"/>
    </source>
</evidence>
<name>A0A1J1HUR1_9DIPT</name>
<evidence type="ECO:0000313" key="1">
    <source>
        <dbReference type="EMBL" id="CRK91741.1"/>
    </source>
</evidence>